<dbReference type="Proteomes" id="UP001274896">
    <property type="component" value="Unassembled WGS sequence"/>
</dbReference>
<evidence type="ECO:0000256" key="7">
    <source>
        <dbReference type="ARBA" id="ARBA00022692"/>
    </source>
</evidence>
<feature type="transmembrane region" description="Helical" evidence="13">
    <location>
        <begin position="340"/>
        <end position="363"/>
    </location>
</feature>
<evidence type="ECO:0000256" key="3">
    <source>
        <dbReference type="ARBA" id="ARBA00007168"/>
    </source>
</evidence>
<gene>
    <name evidence="14" type="ORF">QTP70_023802</name>
</gene>
<evidence type="ECO:0000256" key="4">
    <source>
        <dbReference type="ARBA" id="ARBA00022448"/>
    </source>
</evidence>
<dbReference type="GO" id="GO:0015871">
    <property type="term" value="P:choline transport"/>
    <property type="evidence" value="ECO:0007669"/>
    <property type="project" value="TreeGrafter"/>
</dbReference>
<dbReference type="PANTHER" id="PTHR12385:SF37">
    <property type="entry name" value="CHOLINE TRANSPORTER-LIKE PROTEIN 4"/>
    <property type="match status" value="1"/>
</dbReference>
<dbReference type="GO" id="GO:0016324">
    <property type="term" value="C:apical plasma membrane"/>
    <property type="evidence" value="ECO:0007669"/>
    <property type="project" value="UniProtKB-SubCell"/>
</dbReference>
<dbReference type="AlphaFoldDB" id="A0AAE0PXI7"/>
<dbReference type="InterPro" id="IPR007603">
    <property type="entry name" value="Choline_transptr-like"/>
</dbReference>
<feature type="transmembrane region" description="Helical" evidence="13">
    <location>
        <begin position="642"/>
        <end position="663"/>
    </location>
</feature>
<proteinExistence type="inferred from homology"/>
<dbReference type="EMBL" id="JAUCMX010000026">
    <property type="protein sequence ID" value="KAK3509976.1"/>
    <property type="molecule type" value="Genomic_DNA"/>
</dbReference>
<keyword evidence="8 13" id="KW-1133">Transmembrane helix</keyword>
<comment type="catalytic activity">
    <reaction evidence="12">
        <text>thiamine diphosphate(out) = thiamine diphosphate(in)</text>
        <dbReference type="Rhea" id="RHEA:75471"/>
        <dbReference type="ChEBI" id="CHEBI:58937"/>
    </reaction>
</comment>
<keyword evidence="7 13" id="KW-0812">Transmembrane</keyword>
<feature type="transmembrane region" description="Helical" evidence="13">
    <location>
        <begin position="286"/>
        <end position="306"/>
    </location>
</feature>
<evidence type="ECO:0000256" key="13">
    <source>
        <dbReference type="RuleBase" id="RU368066"/>
    </source>
</evidence>
<evidence type="ECO:0000313" key="14">
    <source>
        <dbReference type="EMBL" id="KAK3509976.1"/>
    </source>
</evidence>
<evidence type="ECO:0000256" key="9">
    <source>
        <dbReference type="ARBA" id="ARBA00023136"/>
    </source>
</evidence>
<feature type="transmembrane region" description="Helical" evidence="13">
    <location>
        <begin position="683"/>
        <end position="704"/>
    </location>
</feature>
<feature type="transmembrane region" description="Helical" evidence="13">
    <location>
        <begin position="56"/>
        <end position="79"/>
    </location>
</feature>
<keyword evidence="9 13" id="KW-0472">Membrane</keyword>
<feature type="non-terminal residue" evidence="14">
    <location>
        <position position="747"/>
    </location>
</feature>
<reference evidence="14" key="1">
    <citation type="submission" date="2023-06" db="EMBL/GenBank/DDBJ databases">
        <title>Male Hemibagrus guttatus genome.</title>
        <authorList>
            <person name="Bian C."/>
        </authorList>
    </citation>
    <scope>NUCLEOTIDE SEQUENCE</scope>
    <source>
        <strain evidence="14">Male_cb2023</strain>
        <tissue evidence="14">Muscle</tissue>
    </source>
</reference>
<accession>A0AAE0PXI7</accession>
<protein>
    <recommendedName>
        <fullName evidence="13">Choline transporter-like protein</fullName>
    </recommendedName>
</protein>
<comment type="function">
    <text evidence="13">Choline transporter.</text>
</comment>
<organism evidence="14 15">
    <name type="scientific">Hemibagrus guttatus</name>
    <dbReference type="NCBI Taxonomy" id="175788"/>
    <lineage>
        <taxon>Eukaryota</taxon>
        <taxon>Metazoa</taxon>
        <taxon>Chordata</taxon>
        <taxon>Craniata</taxon>
        <taxon>Vertebrata</taxon>
        <taxon>Euteleostomi</taxon>
        <taxon>Actinopterygii</taxon>
        <taxon>Neopterygii</taxon>
        <taxon>Teleostei</taxon>
        <taxon>Ostariophysi</taxon>
        <taxon>Siluriformes</taxon>
        <taxon>Bagridae</taxon>
        <taxon>Hemibagrus</taxon>
    </lineage>
</organism>
<evidence type="ECO:0000256" key="6">
    <source>
        <dbReference type="ARBA" id="ARBA00022475"/>
    </source>
</evidence>
<dbReference type="GO" id="GO:0015297">
    <property type="term" value="F:antiporter activity"/>
    <property type="evidence" value="ECO:0007669"/>
    <property type="project" value="UniProtKB-KW"/>
</dbReference>
<evidence type="ECO:0000256" key="10">
    <source>
        <dbReference type="ARBA" id="ARBA00023180"/>
    </source>
</evidence>
<keyword evidence="4" id="KW-0813">Transport</keyword>
<dbReference type="GO" id="GO:0090422">
    <property type="term" value="F:thiamine pyrophosphate transmembrane transporter activity"/>
    <property type="evidence" value="ECO:0007669"/>
    <property type="project" value="TreeGrafter"/>
</dbReference>
<comment type="subcellular location">
    <subcellularLocation>
        <location evidence="2">Apical cell membrane</location>
    </subcellularLocation>
    <subcellularLocation>
        <location evidence="13">Cell membrane</location>
        <topology evidence="13">Multi-pass membrane protein</topology>
    </subcellularLocation>
    <subcellularLocation>
        <location evidence="1">Membrane</location>
        <topology evidence="1">Multi-pass membrane protein</topology>
    </subcellularLocation>
</comment>
<comment type="catalytic activity">
    <reaction evidence="11">
        <text>choline(out) + n H(+)(in) = choline(in) + n H(+)(out)</text>
        <dbReference type="Rhea" id="RHEA:75463"/>
        <dbReference type="ChEBI" id="CHEBI:15354"/>
        <dbReference type="ChEBI" id="CHEBI:15378"/>
    </reaction>
</comment>
<evidence type="ECO:0000256" key="2">
    <source>
        <dbReference type="ARBA" id="ARBA00004221"/>
    </source>
</evidence>
<comment type="similarity">
    <text evidence="3 13">Belongs to the CTL (choline transporter-like) family.</text>
</comment>
<sequence>VYNTDSYRYILFKSHSSMTMNSQKKNENKKRKAYGEPAPYEPTFSGPVDKRAFTDVLCCIIFIAAVVGYVVVGGAAWLFGNPQYIIYEQNSAGGFCGIGPNINKPNVFYFDVLKCASAVGVTATTFKGLQCPTTQVCVKQCPSTFWVLPPKAFIAGAKPSDFFQQEFCDPSLDLARTTFTVKEILDKKLCPAYYTPSKSVKGKCLPSFNPDSVPSDFTVPGSTVTVKETVKNIRDATSGLSSGFNAKSIKVSLIEDLALSWYWMLIGLVVALGISMLLLLLMRCSVYVVVILLITGVLSIGAYGIYQCYQEYQINLDSQITLGDLSLQSKLSDYLQVKEILLACLVTLCLLEFLLFVLFVSCLRKGLTTALAMMKECSKVMGVMMSTMIYPLVTFLVITLCVTFSAITSVYDLDYCLRNLATSGLPLYNKVALDSSNAKCSAITGKEKCVPETFKASDYPECPVRCVFVEYDDEGGFFQRHAKYLQIYNLLACLWCLHFIITLGQCTLAKTFSTYYWSLSKPQNTRRSTVFTSLFKMLRYHTGSMAFGAVFVTMFQGVRVVLEYLEDLTKGGQRCCCVCFPLKPLLKFCFCALNKVIKYFNRNTYIMMVIYGDNYCLAAKNTCMLWGRNKDRVVIVERITDLLLFFGRLLVVGAIGVLAFCFFNGDIRVSADVFQPDLMNYRWLPIIVVMVGSYFIAQGCFSVYSMGVDTFTICVMDDLERNDGTLQRPYMSRSMMTILHQRSDSNV</sequence>
<feature type="transmembrane region" description="Helical" evidence="13">
    <location>
        <begin position="538"/>
        <end position="558"/>
    </location>
</feature>
<evidence type="ECO:0000313" key="15">
    <source>
        <dbReference type="Proteomes" id="UP001274896"/>
    </source>
</evidence>
<dbReference type="PANTHER" id="PTHR12385">
    <property type="entry name" value="CHOLINE TRANSPORTER-LIKE (SLC FAMILY 44)"/>
    <property type="match status" value="1"/>
</dbReference>
<evidence type="ECO:0000256" key="5">
    <source>
        <dbReference type="ARBA" id="ARBA00022449"/>
    </source>
</evidence>
<name>A0AAE0PXI7_9TELE</name>
<evidence type="ECO:0000256" key="11">
    <source>
        <dbReference type="ARBA" id="ARBA00035093"/>
    </source>
</evidence>
<evidence type="ECO:0000256" key="12">
    <source>
        <dbReference type="ARBA" id="ARBA00036880"/>
    </source>
</evidence>
<feature type="transmembrane region" description="Helical" evidence="13">
    <location>
        <begin position="383"/>
        <end position="407"/>
    </location>
</feature>
<keyword evidence="5" id="KW-0050">Antiport</keyword>
<keyword evidence="6" id="KW-1003">Cell membrane</keyword>
<comment type="caution">
    <text evidence="14">The sequence shown here is derived from an EMBL/GenBank/DDBJ whole genome shotgun (WGS) entry which is preliminary data.</text>
</comment>
<dbReference type="Pfam" id="PF04515">
    <property type="entry name" value="Choline_transpo"/>
    <property type="match status" value="1"/>
</dbReference>
<feature type="transmembrane region" description="Helical" evidence="13">
    <location>
        <begin position="261"/>
        <end position="281"/>
    </location>
</feature>
<keyword evidence="10" id="KW-0325">Glycoprotein</keyword>
<evidence type="ECO:0000256" key="1">
    <source>
        <dbReference type="ARBA" id="ARBA00004141"/>
    </source>
</evidence>
<feature type="transmembrane region" description="Helical" evidence="13">
    <location>
        <begin position="487"/>
        <end position="517"/>
    </location>
</feature>
<keyword evidence="15" id="KW-1185">Reference proteome</keyword>
<evidence type="ECO:0000256" key="8">
    <source>
        <dbReference type="ARBA" id="ARBA00022989"/>
    </source>
</evidence>